<name>A0ABQ7SVG9_PHRPL</name>
<dbReference type="EMBL" id="JAIPUX010003289">
    <property type="protein sequence ID" value="KAH0621315.1"/>
    <property type="molecule type" value="Genomic_DNA"/>
</dbReference>
<evidence type="ECO:0000256" key="10">
    <source>
        <dbReference type="SAM" id="Phobius"/>
    </source>
</evidence>
<dbReference type="PANTHER" id="PTHR24037:SF10">
    <property type="entry name" value="MUCIN-13"/>
    <property type="match status" value="1"/>
</dbReference>
<keyword evidence="10" id="KW-1133">Transmembrane helix</keyword>
<keyword evidence="4" id="KW-0732">Signal</keyword>
<dbReference type="Proteomes" id="UP000826234">
    <property type="component" value="Unassembled WGS sequence"/>
</dbReference>
<evidence type="ECO:0000256" key="9">
    <source>
        <dbReference type="SAM" id="MobiDB-lite"/>
    </source>
</evidence>
<evidence type="ECO:0000256" key="5">
    <source>
        <dbReference type="ARBA" id="ARBA00022737"/>
    </source>
</evidence>
<evidence type="ECO:0000256" key="3">
    <source>
        <dbReference type="ARBA" id="ARBA00022536"/>
    </source>
</evidence>
<comment type="caution">
    <text evidence="11">The sequence shown here is derived from an EMBL/GenBank/DDBJ whole genome shotgun (WGS) entry which is preliminary data.</text>
</comment>
<keyword evidence="12" id="KW-1185">Reference proteome</keyword>
<keyword evidence="8" id="KW-0325">Glycoprotein</keyword>
<evidence type="ECO:0000256" key="8">
    <source>
        <dbReference type="ARBA" id="ARBA00023180"/>
    </source>
</evidence>
<sequence length="270" mass="29591">MAFRPTSATLKKLSKAEGIVIVTIINMFETSTNVTSDKVEELIGSKACGGIIICKSFKVLLQCDVYGCDKDTTDCSETSHDTFPTCSCKPGLAKKNPEDRTCLLCNATVCSPEENKHCSVNAKQVPVCQCMVGYQNQNGYCQKCSFGYSGENCKDNYLAVLVGVAVACGFVIVVLIGVLIYRCLRENREPKPENKSLLGHDYSTIGNASESSSATNTVVNEKIFPRVQIRSPEQVNKTSTADRGHQEKISHEAGVLNRSYLPERDYDEDN</sequence>
<keyword evidence="10" id="KW-0812">Transmembrane</keyword>
<evidence type="ECO:0000256" key="2">
    <source>
        <dbReference type="ARBA" id="ARBA00022475"/>
    </source>
</evidence>
<protein>
    <submittedName>
        <fullName evidence="11">Uncharacterized protein</fullName>
    </submittedName>
</protein>
<dbReference type="PANTHER" id="PTHR24037">
    <property type="entry name" value="HEART DEVELOPMENT PROTEIN WITH EGF-LIKE DOMAINS 1"/>
    <property type="match status" value="1"/>
</dbReference>
<keyword evidence="6 10" id="KW-0472">Membrane</keyword>
<feature type="non-terminal residue" evidence="11">
    <location>
        <position position="270"/>
    </location>
</feature>
<reference evidence="11 12" key="1">
    <citation type="journal article" date="2022" name="Gigascience">
        <title>A chromosome-level genome assembly and annotation of the desert horned lizard, Phrynosoma platyrhinos, provides insight into chromosomal rearrangements among reptiles.</title>
        <authorList>
            <person name="Koochekian N."/>
            <person name="Ascanio A."/>
            <person name="Farleigh K."/>
            <person name="Card D.C."/>
            <person name="Schield D.R."/>
            <person name="Castoe T.A."/>
            <person name="Jezkova T."/>
        </authorList>
    </citation>
    <scope>NUCLEOTIDE SEQUENCE [LARGE SCALE GENOMIC DNA]</scope>
    <source>
        <strain evidence="11">NK-2021</strain>
    </source>
</reference>
<evidence type="ECO:0000256" key="1">
    <source>
        <dbReference type="ARBA" id="ARBA00004236"/>
    </source>
</evidence>
<keyword evidence="5" id="KW-0677">Repeat</keyword>
<keyword evidence="3" id="KW-0245">EGF-like domain</keyword>
<keyword evidence="7" id="KW-1015">Disulfide bond</keyword>
<feature type="compositionally biased region" description="Basic and acidic residues" evidence="9">
    <location>
        <begin position="240"/>
        <end position="251"/>
    </location>
</feature>
<feature type="region of interest" description="Disordered" evidence="9">
    <location>
        <begin position="232"/>
        <end position="270"/>
    </location>
</feature>
<accession>A0ABQ7SVG9</accession>
<evidence type="ECO:0000313" key="11">
    <source>
        <dbReference type="EMBL" id="KAH0621315.1"/>
    </source>
</evidence>
<proteinExistence type="predicted"/>
<evidence type="ECO:0000256" key="7">
    <source>
        <dbReference type="ARBA" id="ARBA00023157"/>
    </source>
</evidence>
<evidence type="ECO:0000313" key="12">
    <source>
        <dbReference type="Proteomes" id="UP000826234"/>
    </source>
</evidence>
<comment type="subcellular location">
    <subcellularLocation>
        <location evidence="1">Cell membrane</location>
    </subcellularLocation>
</comment>
<feature type="transmembrane region" description="Helical" evidence="10">
    <location>
        <begin position="157"/>
        <end position="181"/>
    </location>
</feature>
<keyword evidence="2" id="KW-1003">Cell membrane</keyword>
<evidence type="ECO:0000256" key="4">
    <source>
        <dbReference type="ARBA" id="ARBA00022729"/>
    </source>
</evidence>
<evidence type="ECO:0000256" key="6">
    <source>
        <dbReference type="ARBA" id="ARBA00023136"/>
    </source>
</evidence>
<organism evidence="11 12">
    <name type="scientific">Phrynosoma platyrhinos</name>
    <name type="common">Desert horned lizard</name>
    <dbReference type="NCBI Taxonomy" id="52577"/>
    <lineage>
        <taxon>Eukaryota</taxon>
        <taxon>Metazoa</taxon>
        <taxon>Chordata</taxon>
        <taxon>Craniata</taxon>
        <taxon>Vertebrata</taxon>
        <taxon>Euteleostomi</taxon>
        <taxon>Lepidosauria</taxon>
        <taxon>Squamata</taxon>
        <taxon>Bifurcata</taxon>
        <taxon>Unidentata</taxon>
        <taxon>Episquamata</taxon>
        <taxon>Toxicofera</taxon>
        <taxon>Iguania</taxon>
        <taxon>Phrynosomatidae</taxon>
        <taxon>Phrynosomatinae</taxon>
        <taxon>Phrynosoma</taxon>
    </lineage>
</organism>
<gene>
    <name evidence="11" type="ORF">JD844_022464</name>
</gene>